<evidence type="ECO:0000313" key="2">
    <source>
        <dbReference type="Proteomes" id="UP001431783"/>
    </source>
</evidence>
<dbReference type="Proteomes" id="UP001431783">
    <property type="component" value="Unassembled WGS sequence"/>
</dbReference>
<keyword evidence="2" id="KW-1185">Reference proteome</keyword>
<organism evidence="1 2">
    <name type="scientific">Henosepilachna vigintioctopunctata</name>
    <dbReference type="NCBI Taxonomy" id="420089"/>
    <lineage>
        <taxon>Eukaryota</taxon>
        <taxon>Metazoa</taxon>
        <taxon>Ecdysozoa</taxon>
        <taxon>Arthropoda</taxon>
        <taxon>Hexapoda</taxon>
        <taxon>Insecta</taxon>
        <taxon>Pterygota</taxon>
        <taxon>Neoptera</taxon>
        <taxon>Endopterygota</taxon>
        <taxon>Coleoptera</taxon>
        <taxon>Polyphaga</taxon>
        <taxon>Cucujiformia</taxon>
        <taxon>Coccinelloidea</taxon>
        <taxon>Coccinellidae</taxon>
        <taxon>Epilachninae</taxon>
        <taxon>Epilachnini</taxon>
        <taxon>Henosepilachna</taxon>
    </lineage>
</organism>
<dbReference type="EMBL" id="JARQZJ010000043">
    <property type="protein sequence ID" value="KAK9877789.1"/>
    <property type="molecule type" value="Genomic_DNA"/>
</dbReference>
<reference evidence="1 2" key="1">
    <citation type="submission" date="2023-03" db="EMBL/GenBank/DDBJ databases">
        <title>Genome insight into feeding habits of ladybird beetles.</title>
        <authorList>
            <person name="Li H.-S."/>
            <person name="Huang Y.-H."/>
            <person name="Pang H."/>
        </authorList>
    </citation>
    <scope>NUCLEOTIDE SEQUENCE [LARGE SCALE GENOMIC DNA]</scope>
    <source>
        <strain evidence="1">SYSU_2023b</strain>
        <tissue evidence="1">Whole body</tissue>
    </source>
</reference>
<accession>A0AAW1U4B8</accession>
<dbReference type="AlphaFoldDB" id="A0AAW1U4B8"/>
<name>A0AAW1U4B8_9CUCU</name>
<gene>
    <name evidence="1" type="ORF">WA026_019469</name>
</gene>
<evidence type="ECO:0000313" key="1">
    <source>
        <dbReference type="EMBL" id="KAK9877789.1"/>
    </source>
</evidence>
<sequence>MVYVSISNYGALVRENLVENVKVVKHRKTKIKRKTNHSTKNNAVDFGGTLTIQVEEMKKLSLKVDLLLDENSNLKNGIANLKKVNDKSVLPKKNVKRVKIDLKTNVDAIDIGAGISMGKATKNGGVIVECGSEKDLISIQDSE</sequence>
<proteinExistence type="predicted"/>
<protein>
    <submittedName>
        <fullName evidence="1">Uncharacterized protein</fullName>
    </submittedName>
</protein>
<comment type="caution">
    <text evidence="1">The sequence shown here is derived from an EMBL/GenBank/DDBJ whole genome shotgun (WGS) entry which is preliminary data.</text>
</comment>